<feature type="transmembrane region" description="Helical" evidence="1">
    <location>
        <begin position="12"/>
        <end position="31"/>
    </location>
</feature>
<keyword evidence="1" id="KW-0812">Transmembrane</keyword>
<dbReference type="RefSeq" id="WP_184772500.1">
    <property type="nucleotide sequence ID" value="NZ_JACHGI010000015.1"/>
</dbReference>
<accession>A0A8E1WKW8</accession>
<evidence type="ECO:0000256" key="1">
    <source>
        <dbReference type="SAM" id="Phobius"/>
    </source>
</evidence>
<protein>
    <submittedName>
        <fullName evidence="2">Uncharacterized protein</fullName>
    </submittedName>
</protein>
<dbReference type="Proteomes" id="UP000532373">
    <property type="component" value="Unassembled WGS sequence"/>
</dbReference>
<keyword evidence="1" id="KW-1133">Transmembrane helix</keyword>
<sequence>MMETLGSLQEVLTLVATATGVYVAIGGLNAWRRETTGKRDIELCQTVIEKFYEAEHKMNVLRSPMSYVQEGESRAKEPGEPLSETERRNHLFTPLARYNAQADFWSEFFSYRFRMRALFGNEASEAFAPVDDAVRSFRATASTRYQALYRDKNGLSADSSRSFEQAIWSGTSKPDVIADQMREGIRLMEAICVPIVRATRPSSRLNEWGSKVKALFARRERQ</sequence>
<proteinExistence type="predicted"/>
<evidence type="ECO:0000313" key="2">
    <source>
        <dbReference type="EMBL" id="MBB6469265.1"/>
    </source>
</evidence>
<gene>
    <name evidence="2" type="ORF">HNQ96_005154</name>
</gene>
<name>A0A8E1WKW8_9HYPH</name>
<keyword evidence="1" id="KW-0472">Membrane</keyword>
<evidence type="ECO:0000313" key="3">
    <source>
        <dbReference type="Proteomes" id="UP000532373"/>
    </source>
</evidence>
<dbReference type="EMBL" id="JACHGI010000015">
    <property type="protein sequence ID" value="MBB6469265.1"/>
    <property type="molecule type" value="Genomic_DNA"/>
</dbReference>
<dbReference type="AlphaFoldDB" id="A0A8E1WKW8"/>
<comment type="caution">
    <text evidence="2">The sequence shown here is derived from an EMBL/GenBank/DDBJ whole genome shotgun (WGS) entry which is preliminary data.</text>
</comment>
<organism evidence="2 3">
    <name type="scientific">Aminobacter carboxidus</name>
    <dbReference type="NCBI Taxonomy" id="376165"/>
    <lineage>
        <taxon>Bacteria</taxon>
        <taxon>Pseudomonadati</taxon>
        <taxon>Pseudomonadota</taxon>
        <taxon>Alphaproteobacteria</taxon>
        <taxon>Hyphomicrobiales</taxon>
        <taxon>Phyllobacteriaceae</taxon>
        <taxon>Aminobacter</taxon>
    </lineage>
</organism>
<reference evidence="2 3" key="1">
    <citation type="submission" date="2020-08" db="EMBL/GenBank/DDBJ databases">
        <title>Genomic Encyclopedia of Type Strains, Phase IV (KMG-IV): sequencing the most valuable type-strain genomes for metagenomic binning, comparative biology and taxonomic classification.</title>
        <authorList>
            <person name="Goeker M."/>
        </authorList>
    </citation>
    <scope>NUCLEOTIDE SEQUENCE [LARGE SCALE GENOMIC DNA]</scope>
    <source>
        <strain evidence="2 3">DSM 17454</strain>
    </source>
</reference>